<reference evidence="4 5" key="1">
    <citation type="submission" date="2024-09" db="EMBL/GenBank/DDBJ databases">
        <authorList>
            <person name="Salinas-Garcia M.A."/>
            <person name="Prieme A."/>
        </authorList>
    </citation>
    <scope>NUCLEOTIDE SEQUENCE [LARGE SCALE GENOMIC DNA]</scope>
    <source>
        <strain evidence="4 5">DSM 21081</strain>
    </source>
</reference>
<feature type="compositionally biased region" description="Low complexity" evidence="2">
    <location>
        <begin position="31"/>
        <end position="58"/>
    </location>
</feature>
<feature type="signal peptide" evidence="3">
    <location>
        <begin position="1"/>
        <end position="22"/>
    </location>
</feature>
<evidence type="ECO:0000313" key="5">
    <source>
        <dbReference type="Proteomes" id="UP001575652"/>
    </source>
</evidence>
<dbReference type="PROSITE" id="PS51257">
    <property type="entry name" value="PROKAR_LIPOPROTEIN"/>
    <property type="match status" value="1"/>
</dbReference>
<name>A0ABV4UNS4_9MICC</name>
<gene>
    <name evidence="4" type="ORF">ACETWP_10675</name>
</gene>
<dbReference type="InterPro" id="IPR005754">
    <property type="entry name" value="Sortase"/>
</dbReference>
<accession>A0ABV4UNS4</accession>
<dbReference type="Pfam" id="PF04203">
    <property type="entry name" value="Sortase"/>
    <property type="match status" value="1"/>
</dbReference>
<evidence type="ECO:0000313" key="4">
    <source>
        <dbReference type="EMBL" id="MFB0835052.1"/>
    </source>
</evidence>
<keyword evidence="5" id="KW-1185">Reference proteome</keyword>
<sequence>MKRLLGLAAAALLLTGCAVPSAQSVLRGGEARTSAPAPASSSPSSLTTTPAPRPSAAALPDIPVRDAALAPPGAPPPAPVRLAYGAIGADMRVAPVGVAGDGQMAIPEDAVLAGWYRHSASPAEEDGTVVVAAHAGSIPTPRGPLYDLRDSRPGHEVVLEDEAGRRTAYRVAAVEQLTKTAIDFGAYFTRTGDKRLVLITCGGRWDEERQSYDDNIIVTAVPSG</sequence>
<evidence type="ECO:0000256" key="2">
    <source>
        <dbReference type="SAM" id="MobiDB-lite"/>
    </source>
</evidence>
<proteinExistence type="predicted"/>
<dbReference type="Proteomes" id="UP001575652">
    <property type="component" value="Unassembled WGS sequence"/>
</dbReference>
<organism evidence="4 5">
    <name type="scientific">Arthrobacter halodurans</name>
    <dbReference type="NCBI Taxonomy" id="516699"/>
    <lineage>
        <taxon>Bacteria</taxon>
        <taxon>Bacillati</taxon>
        <taxon>Actinomycetota</taxon>
        <taxon>Actinomycetes</taxon>
        <taxon>Micrococcales</taxon>
        <taxon>Micrococcaceae</taxon>
        <taxon>Arthrobacter</taxon>
    </lineage>
</organism>
<evidence type="ECO:0000256" key="3">
    <source>
        <dbReference type="SAM" id="SignalP"/>
    </source>
</evidence>
<dbReference type="CDD" id="cd05829">
    <property type="entry name" value="Sortase_F"/>
    <property type="match status" value="1"/>
</dbReference>
<dbReference type="RefSeq" id="WP_373972222.1">
    <property type="nucleotide sequence ID" value="NZ_JBHDLJ010000007.1"/>
</dbReference>
<feature type="region of interest" description="Disordered" evidence="2">
    <location>
        <begin position="29"/>
        <end position="58"/>
    </location>
</feature>
<keyword evidence="3" id="KW-0732">Signal</keyword>
<dbReference type="SUPFAM" id="SSF63817">
    <property type="entry name" value="Sortase"/>
    <property type="match status" value="1"/>
</dbReference>
<evidence type="ECO:0000256" key="1">
    <source>
        <dbReference type="ARBA" id="ARBA00022801"/>
    </source>
</evidence>
<dbReference type="InterPro" id="IPR042001">
    <property type="entry name" value="Sortase_F"/>
</dbReference>
<dbReference type="InterPro" id="IPR023365">
    <property type="entry name" value="Sortase_dom-sf"/>
</dbReference>
<comment type="caution">
    <text evidence="4">The sequence shown here is derived from an EMBL/GenBank/DDBJ whole genome shotgun (WGS) entry which is preliminary data.</text>
</comment>
<dbReference type="EMBL" id="JBHDLJ010000007">
    <property type="protein sequence ID" value="MFB0835052.1"/>
    <property type="molecule type" value="Genomic_DNA"/>
</dbReference>
<dbReference type="Gene3D" id="2.40.260.10">
    <property type="entry name" value="Sortase"/>
    <property type="match status" value="1"/>
</dbReference>
<feature type="chain" id="PRO_5046436892" evidence="3">
    <location>
        <begin position="23"/>
        <end position="224"/>
    </location>
</feature>
<protein>
    <submittedName>
        <fullName evidence="4">Class F sortase</fullName>
    </submittedName>
</protein>
<keyword evidence="1" id="KW-0378">Hydrolase</keyword>